<keyword evidence="2" id="KW-0732">Signal</keyword>
<dbReference type="EMBL" id="CP001087">
    <property type="protein sequence ID" value="ACN14268.1"/>
    <property type="molecule type" value="Genomic_DNA"/>
</dbReference>
<feature type="transmembrane region" description="Helical" evidence="1">
    <location>
        <begin position="50"/>
        <end position="71"/>
    </location>
</feature>
<dbReference type="Proteomes" id="UP000000442">
    <property type="component" value="Chromosome"/>
</dbReference>
<protein>
    <submittedName>
        <fullName evidence="3">Uncharacterized protein</fullName>
    </submittedName>
</protein>
<evidence type="ECO:0000256" key="1">
    <source>
        <dbReference type="SAM" id="Phobius"/>
    </source>
</evidence>
<organism evidence="3 4">
    <name type="scientific">Desulforapulum autotrophicum (strain ATCC 43914 / DSM 3382 / VKM B-1955 / HRM2)</name>
    <name type="common">Desulfobacterium autotrophicum</name>
    <dbReference type="NCBI Taxonomy" id="177437"/>
    <lineage>
        <taxon>Bacteria</taxon>
        <taxon>Pseudomonadati</taxon>
        <taxon>Thermodesulfobacteriota</taxon>
        <taxon>Desulfobacteria</taxon>
        <taxon>Desulfobacterales</taxon>
        <taxon>Desulfobacteraceae</taxon>
        <taxon>Desulforapulum</taxon>
    </lineage>
</organism>
<gene>
    <name evidence="3" type="ordered locus">HRM2_11560</name>
</gene>
<evidence type="ECO:0000313" key="4">
    <source>
        <dbReference type="Proteomes" id="UP000000442"/>
    </source>
</evidence>
<keyword evidence="1" id="KW-0812">Transmembrane</keyword>
<dbReference type="RefSeq" id="WP_015903057.1">
    <property type="nucleotide sequence ID" value="NC_012108.1"/>
</dbReference>
<dbReference type="STRING" id="177437.HRM2_11560"/>
<feature type="chain" id="PRO_5002902473" evidence="2">
    <location>
        <begin position="29"/>
        <end position="102"/>
    </location>
</feature>
<keyword evidence="4" id="KW-1185">Reference proteome</keyword>
<evidence type="ECO:0000313" key="3">
    <source>
        <dbReference type="EMBL" id="ACN14268.1"/>
    </source>
</evidence>
<dbReference type="OrthoDB" id="332175at2"/>
<accession>C0QLW2</accession>
<keyword evidence="1" id="KW-1133">Transmembrane helix</keyword>
<dbReference type="KEGG" id="dat:HRM2_11560"/>
<reference evidence="3 4" key="1">
    <citation type="journal article" date="2009" name="Environ. Microbiol.">
        <title>Genome sequence of Desulfobacterium autotrophicum HRM2, a marine sulfate reducer oxidizing organic carbon completely to carbon dioxide.</title>
        <authorList>
            <person name="Strittmatter A.W."/>
            <person name="Liesegang H."/>
            <person name="Rabus R."/>
            <person name="Decker I."/>
            <person name="Amann J."/>
            <person name="Andres S."/>
            <person name="Henne A."/>
            <person name="Fricke W.F."/>
            <person name="Martinez-Arias R."/>
            <person name="Bartels D."/>
            <person name="Goesmann A."/>
            <person name="Krause L."/>
            <person name="Puehler A."/>
            <person name="Klenk H.P."/>
            <person name="Richter M."/>
            <person name="Schuler M."/>
            <person name="Gloeckner F.O."/>
            <person name="Meyerdierks A."/>
            <person name="Gottschalk G."/>
            <person name="Amann R."/>
        </authorList>
    </citation>
    <scope>NUCLEOTIDE SEQUENCE [LARGE SCALE GENOMIC DNA]</scope>
    <source>
        <strain evidence="4">ATCC 43914 / DSM 3382 / HRM2</strain>
    </source>
</reference>
<feature type="signal peptide" evidence="2">
    <location>
        <begin position="1"/>
        <end position="28"/>
    </location>
</feature>
<name>C0QLW2_DESAH</name>
<sequence>MKRFQKPILIFMAAALFTVTTFTVQAFAGTQTKAPTAEAMAADLLVLKPLGLVTTVLGIALYTVALPLTAWSRERMDKAEQRFIIDPGVYTFVRPLGEFSDD</sequence>
<proteinExistence type="predicted"/>
<dbReference type="HOGENOM" id="CLU_161821_1_0_7"/>
<evidence type="ECO:0000256" key="2">
    <source>
        <dbReference type="SAM" id="SignalP"/>
    </source>
</evidence>
<keyword evidence="1" id="KW-0472">Membrane</keyword>
<dbReference type="AlphaFoldDB" id="C0QLW2"/>